<evidence type="ECO:0000256" key="5">
    <source>
        <dbReference type="ARBA" id="ARBA00022679"/>
    </source>
</evidence>
<dbReference type="InterPro" id="IPR003594">
    <property type="entry name" value="HATPase_dom"/>
</dbReference>
<dbReference type="Pfam" id="PF00512">
    <property type="entry name" value="HisKA"/>
    <property type="match status" value="1"/>
</dbReference>
<dbReference type="InterPro" id="IPR005467">
    <property type="entry name" value="His_kinase_dom"/>
</dbReference>
<dbReference type="PANTHER" id="PTHR45453">
    <property type="entry name" value="PHOSPHATE REGULON SENSOR PROTEIN PHOR"/>
    <property type="match status" value="1"/>
</dbReference>
<dbReference type="Gene3D" id="3.30.565.10">
    <property type="entry name" value="Histidine kinase-like ATPase, C-terminal domain"/>
    <property type="match status" value="1"/>
</dbReference>
<comment type="catalytic activity">
    <reaction evidence="1">
        <text>ATP + protein L-histidine = ADP + protein N-phospho-L-histidine.</text>
        <dbReference type="EC" id="2.7.13.3"/>
    </reaction>
</comment>
<evidence type="ECO:0000256" key="6">
    <source>
        <dbReference type="ARBA" id="ARBA00022777"/>
    </source>
</evidence>
<evidence type="ECO:0000256" key="8">
    <source>
        <dbReference type="ARBA" id="ARBA00039401"/>
    </source>
</evidence>
<evidence type="ECO:0000313" key="10">
    <source>
        <dbReference type="EMBL" id="PNV65681.1"/>
    </source>
</evidence>
<evidence type="ECO:0000256" key="3">
    <source>
        <dbReference type="ARBA" id="ARBA00012438"/>
    </source>
</evidence>
<keyword evidence="4" id="KW-0597">Phosphoprotein</keyword>
<dbReference type="AlphaFoldDB" id="A0A2K2U5V1"/>
<dbReference type="GO" id="GO:0016036">
    <property type="term" value="P:cellular response to phosphate starvation"/>
    <property type="evidence" value="ECO:0007669"/>
    <property type="project" value="TreeGrafter"/>
</dbReference>
<dbReference type="SMART" id="SM00388">
    <property type="entry name" value="HisKA"/>
    <property type="match status" value="1"/>
</dbReference>
<evidence type="ECO:0000256" key="2">
    <source>
        <dbReference type="ARBA" id="ARBA00004236"/>
    </source>
</evidence>
<sequence length="296" mass="32929">MEPAVCLLVGALALVAIALAVQLARSERELRSIARFLAERDPDSNARVTVGMRTRGFVLLGQAVNRLIDRHQGERIAAEESKRALRRGLTCLSHDIRTPLAGAQGYVQLLADEKDERERARYQDVVARRLDDVEALLDQLYDYARTQDPDHRVEWEPVEVDEVLTESLASLYPQFKERAWEPDIELGEEALSVVSNADALKRIFRNLAVNALRHGSAPPRIARTGREVSFSNRVADPGAIDVDRLFERFYQGDRARSADGSGLGLAIVAELARALRIGLRARLDGDTLVVTLDFPA</sequence>
<dbReference type="InterPro" id="IPR003661">
    <property type="entry name" value="HisK_dim/P_dom"/>
</dbReference>
<dbReference type="SUPFAM" id="SSF55874">
    <property type="entry name" value="ATPase domain of HSP90 chaperone/DNA topoisomerase II/histidine kinase"/>
    <property type="match status" value="1"/>
</dbReference>
<evidence type="ECO:0000256" key="7">
    <source>
        <dbReference type="ARBA" id="ARBA00023012"/>
    </source>
</evidence>
<dbReference type="Pfam" id="PF02518">
    <property type="entry name" value="HATPase_c"/>
    <property type="match status" value="1"/>
</dbReference>
<evidence type="ECO:0000259" key="9">
    <source>
        <dbReference type="PROSITE" id="PS50109"/>
    </source>
</evidence>
<name>A0A2K2U5V1_9ACTN</name>
<dbReference type="GO" id="GO:0000155">
    <property type="term" value="F:phosphorelay sensor kinase activity"/>
    <property type="evidence" value="ECO:0007669"/>
    <property type="project" value="InterPro"/>
</dbReference>
<dbReference type="Gene3D" id="1.10.287.130">
    <property type="match status" value="1"/>
</dbReference>
<dbReference type="InterPro" id="IPR050351">
    <property type="entry name" value="BphY/WalK/GraS-like"/>
</dbReference>
<feature type="domain" description="Histidine kinase" evidence="9">
    <location>
        <begin position="91"/>
        <end position="296"/>
    </location>
</feature>
<gene>
    <name evidence="10" type="ORF">C2L80_05180</name>
</gene>
<dbReference type="EMBL" id="PPEL01000020">
    <property type="protein sequence ID" value="PNV65681.1"/>
    <property type="molecule type" value="Genomic_DNA"/>
</dbReference>
<evidence type="ECO:0000313" key="11">
    <source>
        <dbReference type="Proteomes" id="UP000236488"/>
    </source>
</evidence>
<keyword evidence="5" id="KW-0808">Transferase</keyword>
<accession>A0A2K2U5V1</accession>
<dbReference type="InterPro" id="IPR036097">
    <property type="entry name" value="HisK_dim/P_sf"/>
</dbReference>
<dbReference type="SUPFAM" id="SSF47384">
    <property type="entry name" value="Homodimeric domain of signal transducing histidine kinase"/>
    <property type="match status" value="1"/>
</dbReference>
<dbReference type="RefSeq" id="WP_087198320.1">
    <property type="nucleotide sequence ID" value="NZ_PPEL01000020.1"/>
</dbReference>
<dbReference type="EC" id="2.7.13.3" evidence="3"/>
<dbReference type="PROSITE" id="PS50109">
    <property type="entry name" value="HIS_KIN"/>
    <property type="match status" value="1"/>
</dbReference>
<protein>
    <recommendedName>
        <fullName evidence="8">Sensor-like histidine kinase SenX3</fullName>
        <ecNumber evidence="3">2.7.13.3</ecNumber>
    </recommendedName>
</protein>
<keyword evidence="6 10" id="KW-0418">Kinase</keyword>
<evidence type="ECO:0000256" key="1">
    <source>
        <dbReference type="ARBA" id="ARBA00000085"/>
    </source>
</evidence>
<keyword evidence="11" id="KW-1185">Reference proteome</keyword>
<proteinExistence type="predicted"/>
<comment type="subcellular location">
    <subcellularLocation>
        <location evidence="2">Cell membrane</location>
    </subcellularLocation>
</comment>
<evidence type="ECO:0000256" key="4">
    <source>
        <dbReference type="ARBA" id="ARBA00022553"/>
    </source>
</evidence>
<dbReference type="GO" id="GO:0005886">
    <property type="term" value="C:plasma membrane"/>
    <property type="evidence" value="ECO:0007669"/>
    <property type="project" value="UniProtKB-SubCell"/>
</dbReference>
<reference evidence="10 11" key="1">
    <citation type="journal article" date="2018" name="Int. J. Syst. Evol. Microbiol.">
        <title>Rubneribacter badeniensis gen. nov., sp. nov. and Enteroscipio rubneri gen. nov., sp. nov., new members of the Eggerthellaceae isolated from human faeces.</title>
        <authorList>
            <person name="Danylec N."/>
            <person name="Gobl A."/>
            <person name="Stoll D.A."/>
            <person name="Hetzer B."/>
            <person name="Kulling S.E."/>
            <person name="Huch M."/>
        </authorList>
    </citation>
    <scope>NUCLEOTIDE SEQUENCE [LARGE SCALE GENOMIC DNA]</scope>
    <source>
        <strain evidence="10 11">ResAG-85</strain>
    </source>
</reference>
<dbReference type="SMART" id="SM00387">
    <property type="entry name" value="HATPase_c"/>
    <property type="match status" value="1"/>
</dbReference>
<comment type="caution">
    <text evidence="10">The sequence shown here is derived from an EMBL/GenBank/DDBJ whole genome shotgun (WGS) entry which is preliminary data.</text>
</comment>
<dbReference type="Proteomes" id="UP000236488">
    <property type="component" value="Unassembled WGS sequence"/>
</dbReference>
<dbReference type="InterPro" id="IPR036890">
    <property type="entry name" value="HATPase_C_sf"/>
</dbReference>
<keyword evidence="7" id="KW-0902">Two-component regulatory system</keyword>
<dbReference type="CDD" id="cd00082">
    <property type="entry name" value="HisKA"/>
    <property type="match status" value="1"/>
</dbReference>
<dbReference type="PANTHER" id="PTHR45453:SF1">
    <property type="entry name" value="PHOSPHATE REGULON SENSOR PROTEIN PHOR"/>
    <property type="match status" value="1"/>
</dbReference>
<dbReference type="GO" id="GO:0004721">
    <property type="term" value="F:phosphoprotein phosphatase activity"/>
    <property type="evidence" value="ECO:0007669"/>
    <property type="project" value="TreeGrafter"/>
</dbReference>
<organism evidence="10 11">
    <name type="scientific">Rubneribacter badeniensis</name>
    <dbReference type="NCBI Taxonomy" id="2070688"/>
    <lineage>
        <taxon>Bacteria</taxon>
        <taxon>Bacillati</taxon>
        <taxon>Actinomycetota</taxon>
        <taxon>Coriobacteriia</taxon>
        <taxon>Eggerthellales</taxon>
        <taxon>Eggerthellaceae</taxon>
        <taxon>Rubneribacter</taxon>
    </lineage>
</organism>
<dbReference type="CDD" id="cd00075">
    <property type="entry name" value="HATPase"/>
    <property type="match status" value="1"/>
</dbReference>